<evidence type="ECO:0008006" key="13">
    <source>
        <dbReference type="Google" id="ProtNLM"/>
    </source>
</evidence>
<gene>
    <name evidence="1" type="ORF">HA72_1854</name>
    <name evidence="2" type="ORF">MsedA_1897</name>
    <name evidence="3" type="ORF">MsedB_1899</name>
    <name evidence="4" type="ORF">MsedC_1897</name>
    <name evidence="5" type="ORF">MsedD_1898</name>
    <name evidence="6" type="ORF">MsedE_1898</name>
</gene>
<evidence type="ECO:0000313" key="9">
    <source>
        <dbReference type="Proteomes" id="UP000061362"/>
    </source>
</evidence>
<reference evidence="9 10" key="2">
    <citation type="journal article" date="2015" name="Genome Announc.">
        <title>Complete Genome Sequences of Evolved Arsenate-Resistant Metallosphaera sedula Strains.</title>
        <authorList>
            <person name="Ai C."/>
            <person name="McCarthy S."/>
            <person name="Schackwitz W."/>
            <person name="Martin J."/>
            <person name="Lipzen A."/>
            <person name="Blum P."/>
        </authorList>
    </citation>
    <scope>NUCLEOTIDE SEQUENCE [LARGE SCALE GENOMIC DNA]</scope>
    <source>
        <strain evidence="4 10">ARS120-1</strain>
        <strain evidence="5 9">ARS120-2</strain>
        <strain evidence="2 12">ARS50-1</strain>
        <strain evidence="3 11">ARS50-2</strain>
    </source>
</reference>
<dbReference type="Proteomes" id="UP000062398">
    <property type="component" value="Chromosome"/>
</dbReference>
<accession>A0A088E7K7</accession>
<dbReference type="EMBL" id="CP008822">
    <property type="protein sequence ID" value="AIM27978.1"/>
    <property type="molecule type" value="Genomic_DNA"/>
</dbReference>
<evidence type="ECO:0000313" key="11">
    <source>
        <dbReference type="Proteomes" id="UP000062475"/>
    </source>
</evidence>
<evidence type="ECO:0000313" key="2">
    <source>
        <dbReference type="EMBL" id="AKV74813.1"/>
    </source>
</evidence>
<evidence type="ECO:0000313" key="10">
    <source>
        <dbReference type="Proteomes" id="UP000062398"/>
    </source>
</evidence>
<dbReference type="EMBL" id="CP012175">
    <property type="protein sequence ID" value="AKV81546.1"/>
    <property type="molecule type" value="Genomic_DNA"/>
</dbReference>
<dbReference type="EMBL" id="CP012174">
    <property type="protein sequence ID" value="AKV79301.1"/>
    <property type="molecule type" value="Genomic_DNA"/>
</dbReference>
<dbReference type="EMBL" id="CP012172">
    <property type="protein sequence ID" value="AKV74813.1"/>
    <property type="molecule type" value="Genomic_DNA"/>
</dbReference>
<dbReference type="Proteomes" id="UP000056255">
    <property type="component" value="Chromosome"/>
</dbReference>
<dbReference type="GeneID" id="97613046"/>
<dbReference type="AlphaFoldDB" id="A0A088E7K7"/>
<dbReference type="Proteomes" id="UP000061362">
    <property type="component" value="Chromosome"/>
</dbReference>
<evidence type="ECO:0000313" key="7">
    <source>
        <dbReference type="Proteomes" id="UP000029084"/>
    </source>
</evidence>
<name>A0A088E7K7_9CREN</name>
<evidence type="ECO:0000313" key="3">
    <source>
        <dbReference type="EMBL" id="AKV77049.1"/>
    </source>
</evidence>
<evidence type="ECO:0000313" key="12">
    <source>
        <dbReference type="Proteomes" id="UP000068832"/>
    </source>
</evidence>
<reference evidence="1 7" key="1">
    <citation type="journal article" date="2014" name="J. Bacteriol.">
        <title>Role of an Archaeal PitA Transporter in the Copper and Arsenic Resistance of Metallosphaera sedula, an Extreme Thermoacidophile.</title>
        <authorList>
            <person name="McCarthy S."/>
            <person name="Ai C."/>
            <person name="Wheaton G."/>
            <person name="Tevatia R."/>
            <person name="Eckrich V."/>
            <person name="Kelly R."/>
            <person name="Blum P."/>
        </authorList>
    </citation>
    <scope>NUCLEOTIDE SEQUENCE [LARGE SCALE GENOMIC DNA]</scope>
    <source>
        <strain evidence="1 7">CuR1</strain>
    </source>
</reference>
<dbReference type="RefSeq" id="WP_012021781.1">
    <property type="nucleotide sequence ID" value="NZ_CP008822.1"/>
</dbReference>
<evidence type="ECO:0000313" key="5">
    <source>
        <dbReference type="EMBL" id="AKV81546.1"/>
    </source>
</evidence>
<evidence type="ECO:0000313" key="1">
    <source>
        <dbReference type="EMBL" id="AIM27978.1"/>
    </source>
</evidence>
<protein>
    <recommendedName>
        <fullName evidence="13">DUF3800 domain-containing protein</fullName>
    </recommendedName>
</protein>
<evidence type="ECO:0000313" key="6">
    <source>
        <dbReference type="EMBL" id="AKV83778.1"/>
    </source>
</evidence>
<reference evidence="6 8" key="3">
    <citation type="submission" date="2015-07" db="EMBL/GenBank/DDBJ databases">
        <title>Physiological, transcriptional responses and genome re-sequencing of acid resistant extremely thermoacidophilic Metallosphaera sedula SARC-M1.</title>
        <authorList>
            <person name="Ai C."/>
            <person name="McCarthy S."/>
            <person name="Eckrich V."/>
            <person name="Rudrappa D."/>
            <person name="Qiu G."/>
            <person name="Blum P."/>
        </authorList>
    </citation>
    <scope>NUCLEOTIDE SEQUENCE [LARGE SCALE GENOMIC DNA]</scope>
    <source>
        <strain evidence="6 8">SARC-M1</strain>
    </source>
</reference>
<sequence>MRFSSAIAFVDEAGPVKIHDRYHMFLSCVVTNDYRLDWIGDSRYHFRKDHEERRKEFLTTLVGNKGQFRVVLLKYEILSDEISDQYFRIYLEYPLREIMELVENEVEIFYDSLNDKLSKSRKREFNSKVGEIIRKEKRRVSVKLNLSLGDSSNKKNLYKKGIMIADYVVSAEFASFQGSLSQDLYTLLNTLRETYVSQKQVTLP</sequence>
<dbReference type="Proteomes" id="UP000029084">
    <property type="component" value="Chromosome"/>
</dbReference>
<organism evidence="1 7">
    <name type="scientific">Metallosphaera sedula</name>
    <dbReference type="NCBI Taxonomy" id="43687"/>
    <lineage>
        <taxon>Archaea</taxon>
        <taxon>Thermoproteota</taxon>
        <taxon>Thermoprotei</taxon>
        <taxon>Sulfolobales</taxon>
        <taxon>Sulfolobaceae</taxon>
        <taxon>Metallosphaera</taxon>
    </lineage>
</organism>
<dbReference type="Proteomes" id="UP000068832">
    <property type="component" value="Chromosome"/>
</dbReference>
<proteinExistence type="predicted"/>
<evidence type="ECO:0000313" key="8">
    <source>
        <dbReference type="Proteomes" id="UP000056255"/>
    </source>
</evidence>
<dbReference type="EMBL" id="CP012173">
    <property type="protein sequence ID" value="AKV77049.1"/>
    <property type="molecule type" value="Genomic_DNA"/>
</dbReference>
<dbReference type="EMBL" id="CP012176">
    <property type="protein sequence ID" value="AKV83778.1"/>
    <property type="molecule type" value="Genomic_DNA"/>
</dbReference>
<evidence type="ECO:0000313" key="4">
    <source>
        <dbReference type="EMBL" id="AKV79301.1"/>
    </source>
</evidence>
<dbReference type="Proteomes" id="UP000062475">
    <property type="component" value="Chromosome"/>
</dbReference>
<dbReference type="PATRIC" id="fig|43687.5.peg.2007"/>